<evidence type="ECO:0000256" key="3">
    <source>
        <dbReference type="ARBA" id="ARBA00022722"/>
    </source>
</evidence>
<dbReference type="GO" id="GO:0016787">
    <property type="term" value="F:hydrolase activity"/>
    <property type="evidence" value="ECO:0007669"/>
    <property type="project" value="UniProtKB-KW"/>
</dbReference>
<dbReference type="AlphaFoldDB" id="A0A3M8R0W2"/>
<gene>
    <name evidence="8" type="ORF">EC580_07565</name>
</gene>
<reference evidence="8" key="1">
    <citation type="submission" date="2018-10" db="EMBL/GenBank/DDBJ databases">
        <title>Acidithiobacillus sulfuriphilus sp. nov.: an extremely acidophilic sulfur-oxidizing chemolithotroph isolated from a neutral pH environment.</title>
        <authorList>
            <person name="Falagan C."/>
            <person name="Moya-Beltran A."/>
            <person name="Quatrini R."/>
            <person name="Johnson D.B."/>
        </authorList>
    </citation>
    <scope>NUCLEOTIDE SEQUENCE [LARGE SCALE GENOMIC DNA]</scope>
    <source>
        <strain evidence="8">CJ-2</strain>
    </source>
</reference>
<dbReference type="Pfam" id="PF07927">
    <property type="entry name" value="HicA_toxin"/>
    <property type="match status" value="1"/>
</dbReference>
<dbReference type="InterPro" id="IPR038570">
    <property type="entry name" value="HicA_sf"/>
</dbReference>
<dbReference type="GO" id="GO:0004519">
    <property type="term" value="F:endonuclease activity"/>
    <property type="evidence" value="ECO:0007669"/>
    <property type="project" value="UniProtKB-KW"/>
</dbReference>
<evidence type="ECO:0000256" key="2">
    <source>
        <dbReference type="ARBA" id="ARBA00022649"/>
    </source>
</evidence>
<keyword evidence="4" id="KW-0255">Endonuclease</keyword>
<dbReference type="GO" id="GO:0003729">
    <property type="term" value="F:mRNA binding"/>
    <property type="evidence" value="ECO:0007669"/>
    <property type="project" value="InterPro"/>
</dbReference>
<evidence type="ECO:0000256" key="1">
    <source>
        <dbReference type="ARBA" id="ARBA00006620"/>
    </source>
</evidence>
<evidence type="ECO:0000256" key="7">
    <source>
        <dbReference type="ARBA" id="ARBA00023016"/>
    </source>
</evidence>
<accession>A0A3M8R0W2</accession>
<dbReference type="EMBL" id="RIZI01000164">
    <property type="protein sequence ID" value="RNF62176.1"/>
    <property type="molecule type" value="Genomic_DNA"/>
</dbReference>
<keyword evidence="7" id="KW-0346">Stress response</keyword>
<evidence type="ECO:0000313" key="8">
    <source>
        <dbReference type="EMBL" id="RNF62176.1"/>
    </source>
</evidence>
<dbReference type="Gene3D" id="3.30.920.30">
    <property type="entry name" value="Hypothetical protein"/>
    <property type="match status" value="1"/>
</dbReference>
<protein>
    <submittedName>
        <fullName evidence="8">Addiction module toxin, HicA family</fullName>
    </submittedName>
</protein>
<keyword evidence="2" id="KW-1277">Toxin-antitoxin system</keyword>
<name>A0A3M8R0W2_9PROT</name>
<dbReference type="OrthoDB" id="9811409at2"/>
<keyword evidence="3" id="KW-0540">Nuclease</keyword>
<evidence type="ECO:0000256" key="6">
    <source>
        <dbReference type="ARBA" id="ARBA00022884"/>
    </source>
</evidence>
<evidence type="ECO:0000256" key="4">
    <source>
        <dbReference type="ARBA" id="ARBA00022759"/>
    </source>
</evidence>
<evidence type="ECO:0000256" key="5">
    <source>
        <dbReference type="ARBA" id="ARBA00022801"/>
    </source>
</evidence>
<dbReference type="PANTHER" id="PTHR34873:SF3">
    <property type="entry name" value="ADDICTION MODULE TOXIN, HICA FAMILY"/>
    <property type="match status" value="1"/>
</dbReference>
<sequence>MTSAELIKCLEKAGWLRRGTKGSHHVYVHPDRPGHISVPHPREDLGPGLLHKLLKQAGLKEVNCK</sequence>
<proteinExistence type="inferred from homology"/>
<comment type="similarity">
    <text evidence="1">Belongs to the HicA mRNA interferase family.</text>
</comment>
<keyword evidence="5" id="KW-0378">Hydrolase</keyword>
<dbReference type="InterPro" id="IPR012933">
    <property type="entry name" value="HicA_mRNA_interferase"/>
</dbReference>
<comment type="caution">
    <text evidence="8">The sequence shown here is derived from an EMBL/GenBank/DDBJ whole genome shotgun (WGS) entry which is preliminary data.</text>
</comment>
<organism evidence="8">
    <name type="scientific">Acidithiobacillus sulfuriphilus</name>
    <dbReference type="NCBI Taxonomy" id="1867749"/>
    <lineage>
        <taxon>Bacteria</taxon>
        <taxon>Pseudomonadati</taxon>
        <taxon>Pseudomonadota</taxon>
        <taxon>Acidithiobacillia</taxon>
        <taxon>Acidithiobacillales</taxon>
        <taxon>Acidithiobacillaceae</taxon>
        <taxon>Acidithiobacillus</taxon>
    </lineage>
</organism>
<dbReference type="SUPFAM" id="SSF54786">
    <property type="entry name" value="YcfA/nrd intein domain"/>
    <property type="match status" value="1"/>
</dbReference>
<keyword evidence="6" id="KW-0694">RNA-binding</keyword>
<dbReference type="PANTHER" id="PTHR34873">
    <property type="entry name" value="SSR1766 PROTEIN"/>
    <property type="match status" value="1"/>
</dbReference>